<dbReference type="InterPro" id="IPR055438">
    <property type="entry name" value="AstE_AspA_cat"/>
</dbReference>
<gene>
    <name evidence="6" type="ORF">ABVQ20_15965</name>
</gene>
<feature type="domain" description="Succinylglutamate desuccinylase/Aspartoacylase catalytic" evidence="5">
    <location>
        <begin position="49"/>
        <end position="235"/>
    </location>
</feature>
<reference evidence="6 7" key="1">
    <citation type="submission" date="2024-06" db="EMBL/GenBank/DDBJ databases">
        <authorList>
            <person name="Kim D.-U."/>
        </authorList>
    </citation>
    <scope>NUCLEOTIDE SEQUENCE [LARGE SCALE GENOMIC DNA]</scope>
    <source>
        <strain evidence="6 7">KACC15460</strain>
    </source>
</reference>
<dbReference type="EMBL" id="JBEWSZ010000001">
    <property type="protein sequence ID" value="MET2828479.1"/>
    <property type="molecule type" value="Genomic_DNA"/>
</dbReference>
<name>A0ABV2DEQ6_9HYPH</name>
<dbReference type="PANTHER" id="PTHR37326">
    <property type="entry name" value="BLL3975 PROTEIN"/>
    <property type="match status" value="1"/>
</dbReference>
<dbReference type="InterPro" id="IPR053138">
    <property type="entry name" value="N-alpha-Ac-DABA_deacetylase"/>
</dbReference>
<sequence length="335" mass="36244">MQSNSRIWSRLDFERQGKQFGHFHLPHSVHRSAYGTIAIPVCIIANGRGPTILLTGGVHGDEYEGQIALGRLSREIDPATIQGRLIVVPSINLPAALASTRTSPLDGQNLNRVFPGDPDGTPSEQIAYFIETVLAPISDTWFDFHSGGTSLNYLPLIATHEFQDKEINRKAGFILDAFGAPLALVWKFFDEPRMGKSCAERNGIVYISSEFGGGGSVNQDGLRICYEGTLRALAALEVIDADAIPVSKPDLTKKLIVRDRDDNLYATASGVFAPSVSLGAEVRSGQSIGEVLNLDDHSIPPSPQYAINDGIVVCLRHPALVERGDCIIQMAGRAI</sequence>
<evidence type="ECO:0000256" key="3">
    <source>
        <dbReference type="ARBA" id="ARBA00022801"/>
    </source>
</evidence>
<keyword evidence="3" id="KW-0378">Hydrolase</keyword>
<dbReference type="PANTHER" id="PTHR37326:SF1">
    <property type="entry name" value="BLL3975 PROTEIN"/>
    <property type="match status" value="1"/>
</dbReference>
<dbReference type="PIRSF" id="PIRSF039012">
    <property type="entry name" value="ASP"/>
    <property type="match status" value="1"/>
</dbReference>
<protein>
    <submittedName>
        <fullName evidence="6">Succinylglutamate desuccinylase/aspartoacylase family protein</fullName>
    </submittedName>
</protein>
<dbReference type="Proteomes" id="UP001548832">
    <property type="component" value="Unassembled WGS sequence"/>
</dbReference>
<keyword evidence="2" id="KW-0479">Metal-binding</keyword>
<evidence type="ECO:0000256" key="2">
    <source>
        <dbReference type="ARBA" id="ARBA00022723"/>
    </source>
</evidence>
<keyword evidence="7" id="KW-1185">Reference proteome</keyword>
<comment type="caution">
    <text evidence="6">The sequence shown here is derived from an EMBL/GenBank/DDBJ whole genome shotgun (WGS) entry which is preliminary data.</text>
</comment>
<proteinExistence type="predicted"/>
<evidence type="ECO:0000259" key="5">
    <source>
        <dbReference type="Pfam" id="PF24827"/>
    </source>
</evidence>
<evidence type="ECO:0000313" key="6">
    <source>
        <dbReference type="EMBL" id="MET2828479.1"/>
    </source>
</evidence>
<dbReference type="Gene3D" id="3.40.630.10">
    <property type="entry name" value="Zn peptidases"/>
    <property type="match status" value="1"/>
</dbReference>
<dbReference type="RefSeq" id="WP_354460480.1">
    <property type="nucleotide sequence ID" value="NZ_JBEWSZ010000001.1"/>
</dbReference>
<dbReference type="SUPFAM" id="SSF53187">
    <property type="entry name" value="Zn-dependent exopeptidases"/>
    <property type="match status" value="1"/>
</dbReference>
<dbReference type="InterPro" id="IPR043795">
    <property type="entry name" value="N-alpha-Ac-DABA-like"/>
</dbReference>
<accession>A0ABV2DEQ6</accession>
<dbReference type="CDD" id="cd06252">
    <property type="entry name" value="M14_ASTE_ASPA-like"/>
    <property type="match status" value="1"/>
</dbReference>
<evidence type="ECO:0000313" key="7">
    <source>
        <dbReference type="Proteomes" id="UP001548832"/>
    </source>
</evidence>
<dbReference type="Pfam" id="PF24827">
    <property type="entry name" value="AstE_AspA_cat"/>
    <property type="match status" value="1"/>
</dbReference>
<keyword evidence="4" id="KW-0862">Zinc</keyword>
<evidence type="ECO:0000256" key="4">
    <source>
        <dbReference type="ARBA" id="ARBA00022833"/>
    </source>
</evidence>
<organism evidence="6 7">
    <name type="scientific">Mesorhizobium shangrilense</name>
    <dbReference type="NCBI Taxonomy" id="460060"/>
    <lineage>
        <taxon>Bacteria</taxon>
        <taxon>Pseudomonadati</taxon>
        <taxon>Pseudomonadota</taxon>
        <taxon>Alphaproteobacteria</taxon>
        <taxon>Hyphomicrobiales</taxon>
        <taxon>Phyllobacteriaceae</taxon>
        <taxon>Mesorhizobium</taxon>
    </lineage>
</organism>
<comment type="cofactor">
    <cofactor evidence="1">
        <name>Zn(2+)</name>
        <dbReference type="ChEBI" id="CHEBI:29105"/>
    </cofactor>
</comment>
<evidence type="ECO:0000256" key="1">
    <source>
        <dbReference type="ARBA" id="ARBA00001947"/>
    </source>
</evidence>